<dbReference type="GO" id="GO:0090588">
    <property type="term" value="F:protein-phosphocysteine-N-acetylmuramate phosphotransferase system transporter activity"/>
    <property type="evidence" value="ECO:0007669"/>
    <property type="project" value="TreeGrafter"/>
</dbReference>
<evidence type="ECO:0000256" key="5">
    <source>
        <dbReference type="ARBA" id="ARBA00022679"/>
    </source>
</evidence>
<reference evidence="15 16" key="1">
    <citation type="submission" date="2018-02" db="EMBL/GenBank/DDBJ databases">
        <title>Genomic Encyclopedia of Archaeal and Bacterial Type Strains, Phase II (KMG-II): from individual species to whole genera.</title>
        <authorList>
            <person name="Goeker M."/>
        </authorList>
    </citation>
    <scope>NUCLEOTIDE SEQUENCE [LARGE SCALE GENOMIC DNA]</scope>
    <source>
        <strain evidence="15 16">DSM 15099</strain>
    </source>
</reference>
<dbReference type="InterPro" id="IPR036878">
    <property type="entry name" value="Glu_permease_IIB"/>
</dbReference>
<evidence type="ECO:0000256" key="4">
    <source>
        <dbReference type="ARBA" id="ARBA00022597"/>
    </source>
</evidence>
<keyword evidence="6" id="KW-0598">Phosphotransferase system</keyword>
<keyword evidence="5" id="KW-0808">Transferase</keyword>
<dbReference type="PROSITE" id="PS51103">
    <property type="entry name" value="PTS_EIIC_TYPE_1"/>
    <property type="match status" value="1"/>
</dbReference>
<dbReference type="PROSITE" id="PS01035">
    <property type="entry name" value="PTS_EIIB_TYPE_1_CYS"/>
    <property type="match status" value="1"/>
</dbReference>
<keyword evidence="4" id="KW-0762">Sugar transport</keyword>
<dbReference type="RefSeq" id="WP_104410634.1">
    <property type="nucleotide sequence ID" value="NZ_PTIS01000020.1"/>
</dbReference>
<evidence type="ECO:0000256" key="10">
    <source>
        <dbReference type="ARBA" id="ARBA00023136"/>
    </source>
</evidence>
<dbReference type="InterPro" id="IPR003352">
    <property type="entry name" value="PTS_EIIC"/>
</dbReference>
<dbReference type="CDD" id="cd00212">
    <property type="entry name" value="PTS_IIB_glc"/>
    <property type="match status" value="1"/>
</dbReference>
<dbReference type="STRING" id="37659.GCA_000703125_01440"/>
<evidence type="ECO:0000256" key="1">
    <source>
        <dbReference type="ARBA" id="ARBA00004651"/>
    </source>
</evidence>
<protein>
    <submittedName>
        <fullName evidence="15">PTS system IIB component (Glc family) /PTS system IIC component (Glc family)</fullName>
    </submittedName>
</protein>
<dbReference type="InterPro" id="IPR018113">
    <property type="entry name" value="PTrfase_EIIB_Cys"/>
</dbReference>
<evidence type="ECO:0000256" key="12">
    <source>
        <dbReference type="SAM" id="Phobius"/>
    </source>
</evidence>
<evidence type="ECO:0000313" key="16">
    <source>
        <dbReference type="Proteomes" id="UP000239863"/>
    </source>
</evidence>
<evidence type="ECO:0000256" key="8">
    <source>
        <dbReference type="ARBA" id="ARBA00022777"/>
    </source>
</evidence>
<dbReference type="Gene3D" id="3.30.1360.60">
    <property type="entry name" value="Glucose permease domain IIB"/>
    <property type="match status" value="1"/>
</dbReference>
<dbReference type="InterPro" id="IPR050558">
    <property type="entry name" value="PTS_Sugar-Specific_Components"/>
</dbReference>
<dbReference type="Proteomes" id="UP000239863">
    <property type="component" value="Unassembled WGS sequence"/>
</dbReference>
<dbReference type="InterPro" id="IPR013013">
    <property type="entry name" value="PTS_EIIC_1"/>
</dbReference>
<dbReference type="FunFam" id="3.30.1360.60:FF:000001">
    <property type="entry name" value="PTS system glucose-specific IIBC component PtsG"/>
    <property type="match status" value="1"/>
</dbReference>
<evidence type="ECO:0000256" key="2">
    <source>
        <dbReference type="ARBA" id="ARBA00022448"/>
    </source>
</evidence>
<evidence type="ECO:0000256" key="11">
    <source>
        <dbReference type="PROSITE-ProRule" id="PRU00421"/>
    </source>
</evidence>
<evidence type="ECO:0000259" key="14">
    <source>
        <dbReference type="PROSITE" id="PS51103"/>
    </source>
</evidence>
<feature type="transmembrane region" description="Helical" evidence="12">
    <location>
        <begin position="185"/>
        <end position="203"/>
    </location>
</feature>
<dbReference type="GO" id="GO:0008982">
    <property type="term" value="F:protein-N(PI)-phosphohistidine-sugar phosphotransferase activity"/>
    <property type="evidence" value="ECO:0007669"/>
    <property type="project" value="InterPro"/>
</dbReference>
<feature type="transmembrane region" description="Helical" evidence="12">
    <location>
        <begin position="145"/>
        <end position="164"/>
    </location>
</feature>
<dbReference type="AlphaFoldDB" id="A0A2S6FVA3"/>
<keyword evidence="9 12" id="KW-1133">Transmembrane helix</keyword>
<dbReference type="Pfam" id="PF02378">
    <property type="entry name" value="PTS_EIIC"/>
    <property type="match status" value="1"/>
</dbReference>
<dbReference type="OrthoDB" id="92465at2"/>
<sequence length="465" mass="49166">MAKVKFDAKIISTNILQYCGGKENIASIAYCMTRLRLTVNDNSLVNKEAIKNIEGVLGLVEQAGQLQIILGPGNVNKVVTEFSALTNMDVGQVDEASLRKEELKIKNSTPFKLFLRKISNIFIPLIPGFVGCGVIYGVAKVLQNLGLIGGNSFNILYLIGKSVFTYMNIMIGMNTAKEFGGSPTLGGAIAGILSAPGLSKIIINNKALVPEAGGVIAVLIACTLGAKLEKRLRKVMPSAIDLMVTPTLVLLIIGVGSLYIFHPLGEFLSNNLTWIVNTLIERGKFVTGAILSATFLPLVMTGLHRALTPVEVSLLKDSGLDLLRPILAMAGAGQIGACVAIYLKTKNKKLKTVIASALPVGLLGVGEPLMFGVTLPLGKPFITACLGSAVGGAYVAMMNVASTGIGLSGLPLMLLIPAGSVIHYIIGTLLAYAGGFLLTYFTKWDDMPDGVESSMDNPLSEIMKI</sequence>
<organism evidence="15 16">
    <name type="scientific">Clostridium algidicarnis DSM 15099</name>
    <dbReference type="NCBI Taxonomy" id="1121295"/>
    <lineage>
        <taxon>Bacteria</taxon>
        <taxon>Bacillati</taxon>
        <taxon>Bacillota</taxon>
        <taxon>Clostridia</taxon>
        <taxon>Eubacteriales</taxon>
        <taxon>Clostridiaceae</taxon>
        <taxon>Clostridium</taxon>
    </lineage>
</organism>
<proteinExistence type="predicted"/>
<feature type="domain" description="PTS EIIC type-1" evidence="14">
    <location>
        <begin position="116"/>
        <end position="458"/>
    </location>
</feature>
<dbReference type="PANTHER" id="PTHR30175">
    <property type="entry name" value="PHOSPHOTRANSFERASE SYSTEM TRANSPORT PROTEIN"/>
    <property type="match status" value="1"/>
</dbReference>
<dbReference type="GO" id="GO:0009401">
    <property type="term" value="P:phosphoenolpyruvate-dependent sugar phosphotransferase system"/>
    <property type="evidence" value="ECO:0007669"/>
    <property type="project" value="UniProtKB-KW"/>
</dbReference>
<feature type="transmembrane region" description="Helical" evidence="12">
    <location>
        <begin position="412"/>
        <end position="441"/>
    </location>
</feature>
<feature type="transmembrane region" description="Helical" evidence="12">
    <location>
        <begin position="209"/>
        <end position="228"/>
    </location>
</feature>
<keyword evidence="2" id="KW-0813">Transport</keyword>
<dbReference type="PROSITE" id="PS51098">
    <property type="entry name" value="PTS_EIIB_TYPE_1"/>
    <property type="match status" value="1"/>
</dbReference>
<name>A0A2S6FVA3_9CLOT</name>
<feature type="domain" description="PTS EIIB type-1" evidence="13">
    <location>
        <begin position="9"/>
        <end position="92"/>
    </location>
</feature>
<evidence type="ECO:0000313" key="15">
    <source>
        <dbReference type="EMBL" id="PPK45287.1"/>
    </source>
</evidence>
<accession>A0A2S6FVA3</accession>
<dbReference type="GO" id="GO:0005886">
    <property type="term" value="C:plasma membrane"/>
    <property type="evidence" value="ECO:0007669"/>
    <property type="project" value="UniProtKB-SubCell"/>
</dbReference>
<dbReference type="SUPFAM" id="SSF55604">
    <property type="entry name" value="Glucose permease domain IIB"/>
    <property type="match status" value="1"/>
</dbReference>
<evidence type="ECO:0000256" key="7">
    <source>
        <dbReference type="ARBA" id="ARBA00022692"/>
    </source>
</evidence>
<comment type="subcellular location">
    <subcellularLocation>
        <location evidence="1">Cell membrane</location>
        <topology evidence="1">Multi-pass membrane protein</topology>
    </subcellularLocation>
</comment>
<feature type="transmembrane region" description="Helical" evidence="12">
    <location>
        <begin position="240"/>
        <end position="261"/>
    </location>
</feature>
<dbReference type="EMBL" id="PTIS01000020">
    <property type="protein sequence ID" value="PPK45287.1"/>
    <property type="molecule type" value="Genomic_DNA"/>
</dbReference>
<feature type="transmembrane region" description="Helical" evidence="12">
    <location>
        <begin position="322"/>
        <end position="343"/>
    </location>
</feature>
<dbReference type="PANTHER" id="PTHR30175:SF3">
    <property type="entry name" value="PTS SYSTEM N-ACETYLMURAMIC ACID-SPECIFIC EIIBC COMPONENT"/>
    <property type="match status" value="1"/>
</dbReference>
<dbReference type="GO" id="GO:0016301">
    <property type="term" value="F:kinase activity"/>
    <property type="evidence" value="ECO:0007669"/>
    <property type="project" value="UniProtKB-KW"/>
</dbReference>
<keyword evidence="7 12" id="KW-0812">Transmembrane</keyword>
<evidence type="ECO:0000256" key="6">
    <source>
        <dbReference type="ARBA" id="ARBA00022683"/>
    </source>
</evidence>
<keyword evidence="3" id="KW-1003">Cell membrane</keyword>
<comment type="caution">
    <text evidence="15">The sequence shown here is derived from an EMBL/GenBank/DDBJ whole genome shotgun (WGS) entry which is preliminary data.</text>
</comment>
<evidence type="ECO:0000259" key="13">
    <source>
        <dbReference type="PROSITE" id="PS51098"/>
    </source>
</evidence>
<feature type="active site" description="Phosphocysteine intermediate; for EIIB activity" evidence="11">
    <location>
        <position position="31"/>
    </location>
</feature>
<dbReference type="Pfam" id="PF00367">
    <property type="entry name" value="PTS_EIIB"/>
    <property type="match status" value="1"/>
</dbReference>
<gene>
    <name evidence="15" type="ORF">BD821_12035</name>
</gene>
<keyword evidence="8" id="KW-0418">Kinase</keyword>
<dbReference type="InterPro" id="IPR001996">
    <property type="entry name" value="PTS_IIB_1"/>
</dbReference>
<feature type="transmembrane region" description="Helical" evidence="12">
    <location>
        <begin position="355"/>
        <end position="375"/>
    </location>
</feature>
<keyword evidence="10 12" id="KW-0472">Membrane</keyword>
<feature type="transmembrane region" description="Helical" evidence="12">
    <location>
        <begin position="121"/>
        <end position="139"/>
    </location>
</feature>
<evidence type="ECO:0000256" key="3">
    <source>
        <dbReference type="ARBA" id="ARBA00022475"/>
    </source>
</evidence>
<evidence type="ECO:0000256" key="9">
    <source>
        <dbReference type="ARBA" id="ARBA00022989"/>
    </source>
</evidence>